<dbReference type="Proteomes" id="UP000710385">
    <property type="component" value="Unassembled WGS sequence"/>
</dbReference>
<proteinExistence type="predicted"/>
<evidence type="ECO:0000313" key="2">
    <source>
        <dbReference type="Proteomes" id="UP000710385"/>
    </source>
</evidence>
<comment type="caution">
    <text evidence="1">The sequence shown here is derived from an EMBL/GenBank/DDBJ whole genome shotgun (WGS) entry which is preliminary data.</text>
</comment>
<reference evidence="1" key="1">
    <citation type="submission" date="2020-05" db="EMBL/GenBank/DDBJ databases">
        <title>High-Quality Genomes of Partial-Nitritation/Anammox System by Hierarchical Clustering Based Hybrid Assembly.</title>
        <authorList>
            <person name="Liu L."/>
            <person name="Wang Y."/>
            <person name="Che Y."/>
            <person name="Chen Y."/>
            <person name="Xia Y."/>
            <person name="Luo R."/>
            <person name="Cheng S.H."/>
            <person name="Zheng C."/>
            <person name="Zhang T."/>
        </authorList>
    </citation>
    <scope>NUCLEOTIDE SEQUENCE</scope>
    <source>
        <strain evidence="1">H1_PAT1</strain>
    </source>
</reference>
<protein>
    <submittedName>
        <fullName evidence="1">Uncharacterized protein</fullName>
    </submittedName>
</protein>
<dbReference type="EMBL" id="JABTTY010000001">
    <property type="protein sequence ID" value="MBE7525280.1"/>
    <property type="molecule type" value="Genomic_DNA"/>
</dbReference>
<name>A0A928Y4W7_UNCKA</name>
<gene>
    <name evidence="1" type="ORF">HS096_02745</name>
</gene>
<accession>A0A928Y4W7</accession>
<organism evidence="1 2">
    <name type="scientific">candidate division WWE3 bacterium</name>
    <dbReference type="NCBI Taxonomy" id="2053526"/>
    <lineage>
        <taxon>Bacteria</taxon>
        <taxon>Katanobacteria</taxon>
    </lineage>
</organism>
<sequence length="136" mass="16007">MNCLHDIRFERHGKHLLLSRDTREENRERILWQEMVPHGHALFYVPLLCDICLRNIPLNASPRRIFERRENFSYQRNSLQCSKNIHMSPDMSVTTNTFTAMLMALERRHVAEHHGHHTANKHATAPIRALIPVVKN</sequence>
<dbReference type="AlphaFoldDB" id="A0A928Y4W7"/>
<evidence type="ECO:0000313" key="1">
    <source>
        <dbReference type="EMBL" id="MBE7525280.1"/>
    </source>
</evidence>